<protein>
    <submittedName>
        <fullName evidence="1">ADP-ribose 1 -phosphate phosphatase</fullName>
    </submittedName>
</protein>
<dbReference type="OrthoDB" id="2155246at2759"/>
<dbReference type="EMBL" id="JAADYS010000017">
    <property type="protein sequence ID" value="KAF4472955.1"/>
    <property type="molecule type" value="Genomic_DNA"/>
</dbReference>
<dbReference type="Gene3D" id="3.40.220.10">
    <property type="entry name" value="Leucine Aminopeptidase, subunit E, domain 1"/>
    <property type="match status" value="1"/>
</dbReference>
<evidence type="ECO:0000313" key="1">
    <source>
        <dbReference type="EMBL" id="KAF4472955.1"/>
    </source>
</evidence>
<dbReference type="PANTHER" id="PTHR12521:SF0">
    <property type="entry name" value="ADP-RIBOSE GLYCOHYDROLASE OARD1"/>
    <property type="match status" value="1"/>
</dbReference>
<sequence>MAASPFALEQTTLNNIRSLPPNTYLVHATNCLAEWGSGIAAELARIFPAACAEYKKFCNTAKTNPSARWPPQSLTGRCLIIPPQPSDIAAGAPNIHIICLFTSYGYGRPNARIGKPGKDDKRTILGQTDSALKELRTQLEARSDGDTVVYSPMFNSGAFSVPWDDTARVIEREFEGWDGRWLVMAPPP</sequence>
<dbReference type="Proteomes" id="UP000554235">
    <property type="component" value="Unassembled WGS sequence"/>
</dbReference>
<dbReference type="InterPro" id="IPR050892">
    <property type="entry name" value="ADP-ribose_metab_enzymes"/>
</dbReference>
<dbReference type="PANTHER" id="PTHR12521">
    <property type="entry name" value="PROTEIN C6ORF130"/>
    <property type="match status" value="1"/>
</dbReference>
<name>A0A8H4PHC3_9HYPO</name>
<proteinExistence type="predicted"/>
<dbReference type="SUPFAM" id="SSF52949">
    <property type="entry name" value="Macro domain-like"/>
    <property type="match status" value="1"/>
</dbReference>
<comment type="caution">
    <text evidence="1">The sequence shown here is derived from an EMBL/GenBank/DDBJ whole genome shotgun (WGS) entry which is preliminary data.</text>
</comment>
<evidence type="ECO:0000313" key="2">
    <source>
        <dbReference type="Proteomes" id="UP000554235"/>
    </source>
</evidence>
<dbReference type="InterPro" id="IPR043472">
    <property type="entry name" value="Macro_dom-like"/>
</dbReference>
<dbReference type="GO" id="GO:0140291">
    <property type="term" value="P:peptidyl-glutamate ADP-deribosylation"/>
    <property type="evidence" value="ECO:0007669"/>
    <property type="project" value="TreeGrafter"/>
</dbReference>
<reference evidence="1 2" key="1">
    <citation type="submission" date="2020-01" db="EMBL/GenBank/DDBJ databases">
        <title>Identification and distribution of gene clusters putatively required for synthesis of sphingolipid metabolism inhibitors in phylogenetically diverse species of the filamentous fungus Fusarium.</title>
        <authorList>
            <person name="Kim H.-S."/>
            <person name="Busman M."/>
            <person name="Brown D.W."/>
            <person name="Divon H."/>
            <person name="Uhlig S."/>
            <person name="Proctor R.H."/>
        </authorList>
    </citation>
    <scope>NUCLEOTIDE SEQUENCE [LARGE SCALE GENOMIC DNA]</scope>
    <source>
        <strain evidence="1 2">NRRL 20459</strain>
    </source>
</reference>
<dbReference type="AlphaFoldDB" id="A0A8H4PHC3"/>
<accession>A0A8H4PHC3</accession>
<gene>
    <name evidence="1" type="ORF">FALBO_170</name>
</gene>
<organism evidence="1 2">
    <name type="scientific">Fusarium albosuccineum</name>
    <dbReference type="NCBI Taxonomy" id="1237068"/>
    <lineage>
        <taxon>Eukaryota</taxon>
        <taxon>Fungi</taxon>
        <taxon>Dikarya</taxon>
        <taxon>Ascomycota</taxon>
        <taxon>Pezizomycotina</taxon>
        <taxon>Sordariomycetes</taxon>
        <taxon>Hypocreomycetidae</taxon>
        <taxon>Hypocreales</taxon>
        <taxon>Nectriaceae</taxon>
        <taxon>Fusarium</taxon>
        <taxon>Fusarium decemcellulare species complex</taxon>
    </lineage>
</organism>
<keyword evidence="2" id="KW-1185">Reference proteome</keyword>